<name>A0A0C3F8S8_PILCF</name>
<dbReference type="PANTHER" id="PTHR39394:SF1">
    <property type="entry name" value="DNAJ HOMOLOGUE SUBFAMILY C MEMBER 28 CONSERVED DOMAIN-CONTAINING PROTEIN"/>
    <property type="match status" value="1"/>
</dbReference>
<reference evidence="3 4" key="1">
    <citation type="submission" date="2014-04" db="EMBL/GenBank/DDBJ databases">
        <authorList>
            <consortium name="DOE Joint Genome Institute"/>
            <person name="Kuo A."/>
            <person name="Tarkka M."/>
            <person name="Buscot F."/>
            <person name="Kohler A."/>
            <person name="Nagy L.G."/>
            <person name="Floudas D."/>
            <person name="Copeland A."/>
            <person name="Barry K.W."/>
            <person name="Cichocki N."/>
            <person name="Veneault-Fourrey C."/>
            <person name="LaButti K."/>
            <person name="Lindquist E.A."/>
            <person name="Lipzen A."/>
            <person name="Lundell T."/>
            <person name="Morin E."/>
            <person name="Murat C."/>
            <person name="Sun H."/>
            <person name="Tunlid A."/>
            <person name="Henrissat B."/>
            <person name="Grigoriev I.V."/>
            <person name="Hibbett D.S."/>
            <person name="Martin F."/>
            <person name="Nordberg H.P."/>
            <person name="Cantor M.N."/>
            <person name="Hua S.X."/>
        </authorList>
    </citation>
    <scope>NUCLEOTIDE SEQUENCE [LARGE SCALE GENOMIC DNA]</scope>
    <source>
        <strain evidence="3 4">F 1598</strain>
    </source>
</reference>
<dbReference type="HOGENOM" id="CLU_032666_0_0_1"/>
<reference evidence="4" key="2">
    <citation type="submission" date="2015-01" db="EMBL/GenBank/DDBJ databases">
        <title>Evolutionary Origins and Diversification of the Mycorrhizal Mutualists.</title>
        <authorList>
            <consortium name="DOE Joint Genome Institute"/>
            <consortium name="Mycorrhizal Genomics Consortium"/>
            <person name="Kohler A."/>
            <person name="Kuo A."/>
            <person name="Nagy L.G."/>
            <person name="Floudas D."/>
            <person name="Copeland A."/>
            <person name="Barry K.W."/>
            <person name="Cichocki N."/>
            <person name="Veneault-Fourrey C."/>
            <person name="LaButti K."/>
            <person name="Lindquist E.A."/>
            <person name="Lipzen A."/>
            <person name="Lundell T."/>
            <person name="Morin E."/>
            <person name="Murat C."/>
            <person name="Riley R."/>
            <person name="Ohm R."/>
            <person name="Sun H."/>
            <person name="Tunlid A."/>
            <person name="Henrissat B."/>
            <person name="Grigoriev I.V."/>
            <person name="Hibbett D.S."/>
            <person name="Martin F."/>
        </authorList>
    </citation>
    <scope>NUCLEOTIDE SEQUENCE [LARGE SCALE GENOMIC DNA]</scope>
    <source>
        <strain evidence="4">F 1598</strain>
    </source>
</reference>
<dbReference type="AlphaFoldDB" id="A0A0C3F8S8"/>
<evidence type="ECO:0000313" key="3">
    <source>
        <dbReference type="EMBL" id="KIM76339.1"/>
    </source>
</evidence>
<dbReference type="EMBL" id="KN833035">
    <property type="protein sequence ID" value="KIM76339.1"/>
    <property type="molecule type" value="Genomic_DNA"/>
</dbReference>
<dbReference type="Proteomes" id="UP000054166">
    <property type="component" value="Unassembled WGS sequence"/>
</dbReference>
<feature type="compositionally biased region" description="Low complexity" evidence="1">
    <location>
        <begin position="170"/>
        <end position="179"/>
    </location>
</feature>
<protein>
    <recommendedName>
        <fullName evidence="2">DnaJ homologue subfamily C member 28 conserved domain-containing protein</fullName>
    </recommendedName>
</protein>
<feature type="region of interest" description="Disordered" evidence="1">
    <location>
        <begin position="163"/>
        <end position="185"/>
    </location>
</feature>
<dbReference type="InterPro" id="IPR018961">
    <property type="entry name" value="DnaJ_homolog_subfam-C_membr-28"/>
</dbReference>
<evidence type="ECO:0000256" key="1">
    <source>
        <dbReference type="SAM" id="MobiDB-lite"/>
    </source>
</evidence>
<proteinExistence type="predicted"/>
<dbReference type="OrthoDB" id="547796at2759"/>
<keyword evidence="4" id="KW-1185">Reference proteome</keyword>
<dbReference type="Pfam" id="PF09350">
    <property type="entry name" value="DJC28_CD"/>
    <property type="match status" value="1"/>
</dbReference>
<gene>
    <name evidence="3" type="ORF">PILCRDRAFT_77840</name>
</gene>
<dbReference type="PANTHER" id="PTHR39394">
    <property type="entry name" value="YALI0E31793P"/>
    <property type="match status" value="1"/>
</dbReference>
<sequence>MTTTLLSRVLLPPKSPISPSLCSRSFSHSLPSLNDGGPTGSGKLFADAVLEEAEDHANNNASKSHLQFLENQHVNWDGEERMEDAVLRMLVDKYKPLRGGTIRTAEEKLKQTSLSVRLDTTSTNAAKDRQSDWANQTILPAIEGHKPWLTTYKVPSHAATSIRTGRYPPASARSSGASSVDDRTRRKEIELKKREKVVGRLTKAKESTLDYRLGINRAEAPKQIRPNPISLRGWTSLIEDKIEVSRNAGLFNKVSGRGRPLMRQMDESNPFIAREEFLMNRIVQRNGAAPPWVEVQGELESAVTSFREILRQSWIRRALRTLTLSKPPAHLYQLTLADITAMRDPEWEERERKYHDTAVEDVNALVRKYNGLAPYAVRRAYYARTVELEKAYTDAGSDILRGIKERGSKRVNSIAPEGNIEASEETRAVGMDGSHLLRIRDVIREWLSKLTGWSRSR</sequence>
<dbReference type="InParanoid" id="A0A0C3F8S8"/>
<accession>A0A0C3F8S8</accession>
<dbReference type="STRING" id="765440.A0A0C3F8S8"/>
<organism evidence="3 4">
    <name type="scientific">Piloderma croceum (strain F 1598)</name>
    <dbReference type="NCBI Taxonomy" id="765440"/>
    <lineage>
        <taxon>Eukaryota</taxon>
        <taxon>Fungi</taxon>
        <taxon>Dikarya</taxon>
        <taxon>Basidiomycota</taxon>
        <taxon>Agaricomycotina</taxon>
        <taxon>Agaricomycetes</taxon>
        <taxon>Agaricomycetidae</taxon>
        <taxon>Atheliales</taxon>
        <taxon>Atheliaceae</taxon>
        <taxon>Piloderma</taxon>
    </lineage>
</organism>
<evidence type="ECO:0000259" key="2">
    <source>
        <dbReference type="Pfam" id="PF09350"/>
    </source>
</evidence>
<feature type="domain" description="DnaJ homologue subfamily C member 28 conserved" evidence="2">
    <location>
        <begin position="237"/>
        <end position="307"/>
    </location>
</feature>
<evidence type="ECO:0000313" key="4">
    <source>
        <dbReference type="Proteomes" id="UP000054166"/>
    </source>
</evidence>